<dbReference type="AlphaFoldDB" id="A0A382FST1"/>
<name>A0A382FST1_9ZZZZ</name>
<feature type="non-terminal residue" evidence="1">
    <location>
        <position position="1"/>
    </location>
</feature>
<reference evidence="1" key="1">
    <citation type="submission" date="2018-05" db="EMBL/GenBank/DDBJ databases">
        <authorList>
            <person name="Lanie J.A."/>
            <person name="Ng W.-L."/>
            <person name="Kazmierczak K.M."/>
            <person name="Andrzejewski T.M."/>
            <person name="Davidsen T.M."/>
            <person name="Wayne K.J."/>
            <person name="Tettelin H."/>
            <person name="Glass J.I."/>
            <person name="Rusch D."/>
            <person name="Podicherti R."/>
            <person name="Tsui H.-C.T."/>
            <person name="Winkler M.E."/>
        </authorList>
    </citation>
    <scope>NUCLEOTIDE SEQUENCE</scope>
</reference>
<accession>A0A382FST1</accession>
<sequence length="113" mass="13183">VGGNKVKKGDVLILTPKSEHGKEAISCRGCVVKVKYLQPGKFCVEHYGQAWRWINEYNDEDFDWEYKETRDNLLDRTEALAMKRAIGHPTDLLGNNMETPKERVERWNFEINN</sequence>
<organism evidence="1">
    <name type="scientific">marine metagenome</name>
    <dbReference type="NCBI Taxonomy" id="408172"/>
    <lineage>
        <taxon>unclassified sequences</taxon>
        <taxon>metagenomes</taxon>
        <taxon>ecological metagenomes</taxon>
    </lineage>
</organism>
<protein>
    <submittedName>
        <fullName evidence="1">Uncharacterized protein</fullName>
    </submittedName>
</protein>
<gene>
    <name evidence="1" type="ORF">METZ01_LOCUS218061</name>
</gene>
<evidence type="ECO:0000313" key="1">
    <source>
        <dbReference type="EMBL" id="SVB65207.1"/>
    </source>
</evidence>
<proteinExistence type="predicted"/>
<dbReference type="EMBL" id="UINC01051266">
    <property type="protein sequence ID" value="SVB65207.1"/>
    <property type="molecule type" value="Genomic_DNA"/>
</dbReference>